<organism evidence="1 2">
    <name type="scientific">Coccomyxa viridis</name>
    <dbReference type="NCBI Taxonomy" id="1274662"/>
    <lineage>
        <taxon>Eukaryota</taxon>
        <taxon>Viridiplantae</taxon>
        <taxon>Chlorophyta</taxon>
        <taxon>core chlorophytes</taxon>
        <taxon>Trebouxiophyceae</taxon>
        <taxon>Trebouxiophyceae incertae sedis</taxon>
        <taxon>Coccomyxaceae</taxon>
        <taxon>Coccomyxa</taxon>
    </lineage>
</organism>
<dbReference type="Proteomes" id="UP001497392">
    <property type="component" value="Unassembled WGS sequence"/>
</dbReference>
<proteinExistence type="predicted"/>
<dbReference type="EMBL" id="CAXHTA020000012">
    <property type="protein sequence ID" value="CAL5225028.1"/>
    <property type="molecule type" value="Genomic_DNA"/>
</dbReference>
<evidence type="ECO:0000313" key="1">
    <source>
        <dbReference type="EMBL" id="CAL5225028.1"/>
    </source>
</evidence>
<accession>A0ABP1G3N7</accession>
<comment type="caution">
    <text evidence="1">The sequence shown here is derived from an EMBL/GenBank/DDBJ whole genome shotgun (WGS) entry which is preliminary data.</text>
</comment>
<name>A0ABP1G3N7_9CHLO</name>
<gene>
    <name evidence="1" type="primary">g7806</name>
    <name evidence="1" type="ORF">VP750_LOCUS6687</name>
</gene>
<reference evidence="1 2" key="1">
    <citation type="submission" date="2024-06" db="EMBL/GenBank/DDBJ databases">
        <authorList>
            <person name="Kraege A."/>
            <person name="Thomma B."/>
        </authorList>
    </citation>
    <scope>NUCLEOTIDE SEQUENCE [LARGE SCALE GENOMIC DNA]</scope>
</reference>
<sequence>MRLVSTPSMGLNSWVSMTNVTNDTDTTSITVYDPTTGTSLDEIRFHINAQIVNDTVISGLRFKIDQSGTFGIGGAQDRVLASLLGVMGTENEQFFLSYDSNNYTALTSNTHGFTIQNYAQDAVDYGDINLVPAGPLRKTTSATQSSSGASYGQWELGQASAGVATYYQPIDTTQVAIGTNTPLAKLSIAKVNGEAANLPHLELRYTQNDYATLQVDANGSLIVTSGLGEDSDILLQPTGNVGINVNSAVASLHVDHDLFPQGSDDPANTYTGMACT</sequence>
<protein>
    <submittedName>
        <fullName evidence="1">G7806 protein</fullName>
    </submittedName>
</protein>
<evidence type="ECO:0000313" key="2">
    <source>
        <dbReference type="Proteomes" id="UP001497392"/>
    </source>
</evidence>
<keyword evidence="2" id="KW-1185">Reference proteome</keyword>